<evidence type="ECO:0000256" key="8">
    <source>
        <dbReference type="ARBA" id="ARBA00023242"/>
    </source>
</evidence>
<name>A0A316ZHJ5_9BASI</name>
<gene>
    <name evidence="10" type="primary">LSM5</name>
    <name evidence="12" type="ORF">FA09DRAFT_121867</name>
</gene>
<keyword evidence="5 10" id="KW-0694">RNA-binding</keyword>
<evidence type="ECO:0000313" key="12">
    <source>
        <dbReference type="EMBL" id="PWO00982.1"/>
    </source>
</evidence>
<evidence type="ECO:0000256" key="9">
    <source>
        <dbReference type="ARBA" id="ARBA00023274"/>
    </source>
</evidence>
<dbReference type="InterPro" id="IPR033871">
    <property type="entry name" value="LSm5"/>
</dbReference>
<keyword evidence="3 10" id="KW-0507">mRNA processing</keyword>
<dbReference type="EMBL" id="KZ819284">
    <property type="protein sequence ID" value="PWO00982.1"/>
    <property type="molecule type" value="Genomic_DNA"/>
</dbReference>
<dbReference type="GO" id="GO:0000398">
    <property type="term" value="P:mRNA splicing, via spliceosome"/>
    <property type="evidence" value="ECO:0007669"/>
    <property type="project" value="TreeGrafter"/>
</dbReference>
<evidence type="ECO:0000256" key="5">
    <source>
        <dbReference type="ARBA" id="ARBA00022884"/>
    </source>
</evidence>
<dbReference type="GO" id="GO:0046540">
    <property type="term" value="C:U4/U6 x U5 tri-snRNP complex"/>
    <property type="evidence" value="ECO:0007669"/>
    <property type="project" value="TreeGrafter"/>
</dbReference>
<protein>
    <recommendedName>
        <fullName evidence="10">LSM complex subunit LSM5</fullName>
    </recommendedName>
</protein>
<keyword evidence="9 10" id="KW-0687">Ribonucleoprotein</keyword>
<organism evidence="12 13">
    <name type="scientific">Tilletiopsis washingtonensis</name>
    <dbReference type="NCBI Taxonomy" id="58919"/>
    <lineage>
        <taxon>Eukaryota</taxon>
        <taxon>Fungi</taxon>
        <taxon>Dikarya</taxon>
        <taxon>Basidiomycota</taxon>
        <taxon>Ustilaginomycotina</taxon>
        <taxon>Exobasidiomycetes</taxon>
        <taxon>Entylomatales</taxon>
        <taxon>Entylomatales incertae sedis</taxon>
        <taxon>Tilletiopsis</taxon>
    </lineage>
</organism>
<keyword evidence="6" id="KW-0007">Acetylation</keyword>
<evidence type="ECO:0000256" key="4">
    <source>
        <dbReference type="ARBA" id="ARBA00022728"/>
    </source>
</evidence>
<dbReference type="OrthoDB" id="429711at2759"/>
<dbReference type="CDD" id="cd01732">
    <property type="entry name" value="LSm5"/>
    <property type="match status" value="1"/>
</dbReference>
<evidence type="ECO:0000256" key="2">
    <source>
        <dbReference type="ARBA" id="ARBA00006850"/>
    </source>
</evidence>
<dbReference type="Proteomes" id="UP000245946">
    <property type="component" value="Unassembled WGS sequence"/>
</dbReference>
<accession>A0A316ZHJ5</accession>
<evidence type="ECO:0000259" key="11">
    <source>
        <dbReference type="PROSITE" id="PS52002"/>
    </source>
</evidence>
<sequence>MAPPAASAAAPPANVSAVLPLELMDRCIGSSVWVIMKSDGREIVGTLRGFDDYVNMVLDDVTEYEGRGDSRKVTKLKQTLLNGANICLMIPGGTGPSE</sequence>
<evidence type="ECO:0000256" key="6">
    <source>
        <dbReference type="ARBA" id="ARBA00022990"/>
    </source>
</evidence>
<keyword evidence="13" id="KW-1185">Reference proteome</keyword>
<dbReference type="AlphaFoldDB" id="A0A316ZHJ5"/>
<reference evidence="12 13" key="1">
    <citation type="journal article" date="2018" name="Mol. Biol. Evol.">
        <title>Broad Genomic Sampling Reveals a Smut Pathogenic Ancestry of the Fungal Clade Ustilaginomycotina.</title>
        <authorList>
            <person name="Kijpornyongpan T."/>
            <person name="Mondo S.J."/>
            <person name="Barry K."/>
            <person name="Sandor L."/>
            <person name="Lee J."/>
            <person name="Lipzen A."/>
            <person name="Pangilinan J."/>
            <person name="LaButti K."/>
            <person name="Hainaut M."/>
            <person name="Henrissat B."/>
            <person name="Grigoriev I.V."/>
            <person name="Spatafora J.W."/>
            <person name="Aime M.C."/>
        </authorList>
    </citation>
    <scope>NUCLEOTIDE SEQUENCE [LARGE SCALE GENOMIC DNA]</scope>
    <source>
        <strain evidence="12 13">MCA 4186</strain>
    </source>
</reference>
<dbReference type="GO" id="GO:0005688">
    <property type="term" value="C:U6 snRNP"/>
    <property type="evidence" value="ECO:0007669"/>
    <property type="project" value="TreeGrafter"/>
</dbReference>
<dbReference type="GO" id="GO:0005681">
    <property type="term" value="C:spliceosomal complex"/>
    <property type="evidence" value="ECO:0007669"/>
    <property type="project" value="UniProtKB-KW"/>
</dbReference>
<comment type="subunit">
    <text evidence="10">LSm subunits form a heteromer with a doughnut shape.</text>
</comment>
<evidence type="ECO:0000256" key="1">
    <source>
        <dbReference type="ARBA" id="ARBA00004123"/>
    </source>
</evidence>
<evidence type="ECO:0000256" key="10">
    <source>
        <dbReference type="RuleBase" id="RU365055"/>
    </source>
</evidence>
<dbReference type="GO" id="GO:1990726">
    <property type="term" value="C:Lsm1-7-Pat1 complex"/>
    <property type="evidence" value="ECO:0007669"/>
    <property type="project" value="TreeGrafter"/>
</dbReference>
<keyword evidence="8 10" id="KW-0539">Nucleus</keyword>
<dbReference type="PANTHER" id="PTHR20971">
    <property type="entry name" value="U6 SNRNA-ASSOCIATED PROTEIN"/>
    <property type="match status" value="1"/>
</dbReference>
<comment type="function">
    <text evidence="10">Plays a role in U6 snRNP assembly and function. Binds to the 3' end of U6 snRNA.</text>
</comment>
<evidence type="ECO:0000256" key="7">
    <source>
        <dbReference type="ARBA" id="ARBA00023187"/>
    </source>
</evidence>
<dbReference type="PROSITE" id="PS52002">
    <property type="entry name" value="SM"/>
    <property type="match status" value="1"/>
</dbReference>
<evidence type="ECO:0000313" key="13">
    <source>
        <dbReference type="Proteomes" id="UP000245946"/>
    </source>
</evidence>
<evidence type="ECO:0000256" key="3">
    <source>
        <dbReference type="ARBA" id="ARBA00022664"/>
    </source>
</evidence>
<dbReference type="InterPro" id="IPR001163">
    <property type="entry name" value="Sm_dom_euk/arc"/>
</dbReference>
<dbReference type="FunFam" id="2.30.30.100:FF:000003">
    <property type="entry name" value="U6 snRNA-associated Sm-like protein LSm5"/>
    <property type="match status" value="1"/>
</dbReference>
<comment type="subcellular location">
    <subcellularLocation>
        <location evidence="1 10">Nucleus</location>
    </subcellularLocation>
</comment>
<dbReference type="SUPFAM" id="SSF50182">
    <property type="entry name" value="Sm-like ribonucleoproteins"/>
    <property type="match status" value="1"/>
</dbReference>
<proteinExistence type="inferred from homology"/>
<dbReference type="SMART" id="SM00651">
    <property type="entry name" value="Sm"/>
    <property type="match status" value="1"/>
</dbReference>
<keyword evidence="7 10" id="KW-0508">mRNA splicing</keyword>
<feature type="domain" description="Sm" evidence="11">
    <location>
        <begin position="19"/>
        <end position="95"/>
    </location>
</feature>
<dbReference type="Pfam" id="PF01423">
    <property type="entry name" value="LSM"/>
    <property type="match status" value="1"/>
</dbReference>
<dbReference type="InterPro" id="IPR047575">
    <property type="entry name" value="Sm"/>
</dbReference>
<dbReference type="InterPro" id="IPR010920">
    <property type="entry name" value="LSM_dom_sf"/>
</dbReference>
<dbReference type="STRING" id="58919.A0A316ZHJ5"/>
<dbReference type="PANTHER" id="PTHR20971:SF0">
    <property type="entry name" value="U6 SNRNA-ASSOCIATED SM-LIKE PROTEIN LSM5"/>
    <property type="match status" value="1"/>
</dbReference>
<comment type="similarity">
    <text evidence="2 10">Belongs to the snRNP Sm proteins family.</text>
</comment>
<dbReference type="Gene3D" id="2.30.30.100">
    <property type="match status" value="1"/>
</dbReference>
<keyword evidence="4 10" id="KW-0747">Spliceosome</keyword>
<dbReference type="GO" id="GO:0003723">
    <property type="term" value="F:RNA binding"/>
    <property type="evidence" value="ECO:0007669"/>
    <property type="project" value="UniProtKB-KW"/>
</dbReference>